<dbReference type="EMBL" id="WNTK01015211">
    <property type="protein sequence ID" value="KAG9461923.1"/>
    <property type="molecule type" value="Genomic_DNA"/>
</dbReference>
<proteinExistence type="predicted"/>
<evidence type="ECO:0000313" key="1">
    <source>
        <dbReference type="EMBL" id="KAG9461923.1"/>
    </source>
</evidence>
<evidence type="ECO:0000313" key="2">
    <source>
        <dbReference type="Proteomes" id="UP000770717"/>
    </source>
</evidence>
<organism evidence="1 2">
    <name type="scientific">Eleutherodactylus coqui</name>
    <name type="common">Puerto Rican coqui</name>
    <dbReference type="NCBI Taxonomy" id="57060"/>
    <lineage>
        <taxon>Eukaryota</taxon>
        <taxon>Metazoa</taxon>
        <taxon>Chordata</taxon>
        <taxon>Craniata</taxon>
        <taxon>Vertebrata</taxon>
        <taxon>Euteleostomi</taxon>
        <taxon>Amphibia</taxon>
        <taxon>Batrachia</taxon>
        <taxon>Anura</taxon>
        <taxon>Neobatrachia</taxon>
        <taxon>Hyloidea</taxon>
        <taxon>Eleutherodactylidae</taxon>
        <taxon>Eleutherodactylinae</taxon>
        <taxon>Eleutherodactylus</taxon>
        <taxon>Eleutherodactylus</taxon>
    </lineage>
</organism>
<comment type="caution">
    <text evidence="1">The sequence shown here is derived from an EMBL/GenBank/DDBJ whole genome shotgun (WGS) entry which is preliminary data.</text>
</comment>
<sequence>MQKCFMNNIWIVSFLKASSKIFAQSKKWSHLSSYVSGIRIALYGYPFLMEGSGNFSIPKGCLCLLFYGIRLTRLNLPHSSE</sequence>
<reference evidence="1" key="1">
    <citation type="thesis" date="2020" institute="ProQuest LLC" country="789 East Eisenhower Parkway, Ann Arbor, MI, USA">
        <title>Comparative Genomics and Chromosome Evolution.</title>
        <authorList>
            <person name="Mudd A.B."/>
        </authorList>
    </citation>
    <scope>NUCLEOTIDE SEQUENCE</scope>
    <source>
        <strain evidence="1">HN-11 Male</strain>
        <tissue evidence="1">Kidney and liver</tissue>
    </source>
</reference>
<gene>
    <name evidence="1" type="ORF">GDO78_015388</name>
</gene>
<dbReference type="Proteomes" id="UP000770717">
    <property type="component" value="Unassembled WGS sequence"/>
</dbReference>
<dbReference type="AlphaFoldDB" id="A0A8J6BKN0"/>
<name>A0A8J6BKN0_ELECQ</name>
<keyword evidence="2" id="KW-1185">Reference proteome</keyword>
<accession>A0A8J6BKN0</accession>
<protein>
    <submittedName>
        <fullName evidence="1">Uncharacterized protein</fullName>
    </submittedName>
</protein>